<evidence type="ECO:0000313" key="2">
    <source>
        <dbReference type="EMBL" id="CAH0728967.1"/>
    </source>
</evidence>
<evidence type="ECO:0000313" key="3">
    <source>
        <dbReference type="Proteomes" id="UP000838878"/>
    </source>
</evidence>
<feature type="non-terminal residue" evidence="2">
    <location>
        <position position="90"/>
    </location>
</feature>
<dbReference type="AlphaFoldDB" id="A0A8J9W8B6"/>
<proteinExistence type="predicted"/>
<evidence type="ECO:0000256" key="1">
    <source>
        <dbReference type="SAM" id="SignalP"/>
    </source>
</evidence>
<protein>
    <submittedName>
        <fullName evidence="2">Uncharacterized protein</fullName>
    </submittedName>
</protein>
<accession>A0A8J9W8B6</accession>
<name>A0A8J9W8B6_9NEOP</name>
<gene>
    <name evidence="2" type="ORF">BINO364_LOCUS14124</name>
</gene>
<feature type="signal peptide" evidence="1">
    <location>
        <begin position="1"/>
        <end position="16"/>
    </location>
</feature>
<feature type="chain" id="PRO_5035421320" evidence="1">
    <location>
        <begin position="17"/>
        <end position="90"/>
    </location>
</feature>
<sequence>MQCIVLFFLIVTRCGADQSGFYRLKDKPAVRRAHGIEFDSISRSTLLQVLAAFEENIKNRLGTNAKPYFVAEFANNKYTRPFIYPKMKRI</sequence>
<reference evidence="2" key="1">
    <citation type="submission" date="2021-12" db="EMBL/GenBank/DDBJ databases">
        <authorList>
            <person name="Martin H S."/>
        </authorList>
    </citation>
    <scope>NUCLEOTIDE SEQUENCE</scope>
</reference>
<dbReference type="Proteomes" id="UP000838878">
    <property type="component" value="Chromosome 7"/>
</dbReference>
<keyword evidence="1" id="KW-0732">Signal</keyword>
<organism evidence="2 3">
    <name type="scientific">Brenthis ino</name>
    <name type="common">lesser marbled fritillary</name>
    <dbReference type="NCBI Taxonomy" id="405034"/>
    <lineage>
        <taxon>Eukaryota</taxon>
        <taxon>Metazoa</taxon>
        <taxon>Ecdysozoa</taxon>
        <taxon>Arthropoda</taxon>
        <taxon>Hexapoda</taxon>
        <taxon>Insecta</taxon>
        <taxon>Pterygota</taxon>
        <taxon>Neoptera</taxon>
        <taxon>Endopterygota</taxon>
        <taxon>Lepidoptera</taxon>
        <taxon>Glossata</taxon>
        <taxon>Ditrysia</taxon>
        <taxon>Papilionoidea</taxon>
        <taxon>Nymphalidae</taxon>
        <taxon>Heliconiinae</taxon>
        <taxon>Argynnini</taxon>
        <taxon>Brenthis</taxon>
    </lineage>
</organism>
<dbReference type="EMBL" id="OV170227">
    <property type="protein sequence ID" value="CAH0728967.1"/>
    <property type="molecule type" value="Genomic_DNA"/>
</dbReference>
<dbReference type="OrthoDB" id="6925644at2759"/>
<keyword evidence="3" id="KW-1185">Reference proteome</keyword>